<accession>A0A378YL48</accession>
<evidence type="ECO:0000259" key="1">
    <source>
        <dbReference type="SMART" id="SM00530"/>
    </source>
</evidence>
<evidence type="ECO:0000313" key="2">
    <source>
        <dbReference type="EMBL" id="SUA77538.1"/>
    </source>
</evidence>
<dbReference type="CDD" id="cd00093">
    <property type="entry name" value="HTH_XRE"/>
    <property type="match status" value="1"/>
</dbReference>
<dbReference type="GO" id="GO:0003677">
    <property type="term" value="F:DNA binding"/>
    <property type="evidence" value="ECO:0007669"/>
    <property type="project" value="InterPro"/>
</dbReference>
<dbReference type="Proteomes" id="UP000255467">
    <property type="component" value="Unassembled WGS sequence"/>
</dbReference>
<gene>
    <name evidence="2" type="ORF">NCTC1934_03073</name>
</gene>
<dbReference type="InterPro" id="IPR010982">
    <property type="entry name" value="Lambda_DNA-bd_dom_sf"/>
</dbReference>
<dbReference type="InterPro" id="IPR001387">
    <property type="entry name" value="Cro/C1-type_HTH"/>
</dbReference>
<name>A0A378YL48_9NOCA</name>
<reference evidence="2 3" key="1">
    <citation type="submission" date="2018-06" db="EMBL/GenBank/DDBJ databases">
        <authorList>
            <consortium name="Pathogen Informatics"/>
            <person name="Doyle S."/>
        </authorList>
    </citation>
    <scope>NUCLEOTIDE SEQUENCE [LARGE SCALE GENOMIC DNA]</scope>
    <source>
        <strain evidence="2 3">NCTC1934</strain>
    </source>
</reference>
<dbReference type="OrthoDB" id="4539885at2"/>
<evidence type="ECO:0000313" key="3">
    <source>
        <dbReference type="Proteomes" id="UP000255467"/>
    </source>
</evidence>
<dbReference type="EMBL" id="UGRY01000002">
    <property type="protein sequence ID" value="SUA77538.1"/>
    <property type="molecule type" value="Genomic_DNA"/>
</dbReference>
<dbReference type="SMART" id="SM00530">
    <property type="entry name" value="HTH_XRE"/>
    <property type="match status" value="1"/>
</dbReference>
<organism evidence="2 3">
    <name type="scientific">Nocardia otitidiscaviarum</name>
    <dbReference type="NCBI Taxonomy" id="1823"/>
    <lineage>
        <taxon>Bacteria</taxon>
        <taxon>Bacillati</taxon>
        <taxon>Actinomycetota</taxon>
        <taxon>Actinomycetes</taxon>
        <taxon>Mycobacteriales</taxon>
        <taxon>Nocardiaceae</taxon>
        <taxon>Nocardia</taxon>
    </lineage>
</organism>
<dbReference type="Gene3D" id="1.10.260.40">
    <property type="entry name" value="lambda repressor-like DNA-binding domains"/>
    <property type="match status" value="1"/>
</dbReference>
<dbReference type="Pfam" id="PF13560">
    <property type="entry name" value="HTH_31"/>
    <property type="match status" value="1"/>
</dbReference>
<dbReference type="RefSeq" id="WP_081592902.1">
    <property type="nucleotide sequence ID" value="NZ_UGRY01000002.1"/>
</dbReference>
<keyword evidence="3" id="KW-1185">Reference proteome</keyword>
<dbReference type="Pfam" id="PF19054">
    <property type="entry name" value="DUF5753"/>
    <property type="match status" value="1"/>
</dbReference>
<dbReference type="SUPFAM" id="SSF47413">
    <property type="entry name" value="lambda repressor-like DNA-binding domains"/>
    <property type="match status" value="1"/>
</dbReference>
<dbReference type="InterPro" id="IPR043917">
    <property type="entry name" value="DUF5753"/>
</dbReference>
<dbReference type="AlphaFoldDB" id="A0A378YL48"/>
<protein>
    <recommendedName>
        <fullName evidence="1">HTH cro/C1-type domain-containing protein</fullName>
    </recommendedName>
</protein>
<sequence>MAGSTLASRALGRLLAQHRTRAGLTRYAAAQIVETSQQTIGRLEDGLKTKVPQLWINAFSDAYGVGDEDRRVMLGLAQELNSVQKNWWRAYADEMRPGFDHYMGLEAAARKVTAWKTAIVPGLLQTPAYRRAMAWLETPDMPTGQVEKLIEVAEKRQLRLRDTDFAVDVILWEAVIRDQIGGRGVMAEQLDRLLEVSELPNVTVRMVSFDAAGHLGSRVGSFVLLEFPKLPATGMAEPPVIYVEEWAGDLYLEREAEVTRYREALAEISRVALDPDTTRHIVSATAKEYRA</sequence>
<proteinExistence type="predicted"/>
<feature type="domain" description="HTH cro/C1-type" evidence="1">
    <location>
        <begin position="14"/>
        <end position="70"/>
    </location>
</feature>